<reference evidence="1 2" key="1">
    <citation type="journal article" date="2019" name="Sci. Rep.">
        <title>Orb-weaving spider Araneus ventricosus genome elucidates the spidroin gene catalogue.</title>
        <authorList>
            <person name="Kono N."/>
            <person name="Nakamura H."/>
            <person name="Ohtoshi R."/>
            <person name="Moran D.A.P."/>
            <person name="Shinohara A."/>
            <person name="Yoshida Y."/>
            <person name="Fujiwara M."/>
            <person name="Mori M."/>
            <person name="Tomita M."/>
            <person name="Arakawa K."/>
        </authorList>
    </citation>
    <scope>NUCLEOTIDE SEQUENCE [LARGE SCALE GENOMIC DNA]</scope>
</reference>
<evidence type="ECO:0000313" key="2">
    <source>
        <dbReference type="Proteomes" id="UP000499080"/>
    </source>
</evidence>
<accession>A0A4Y2R696</accession>
<evidence type="ECO:0000313" key="1">
    <source>
        <dbReference type="EMBL" id="GBN71213.1"/>
    </source>
</evidence>
<keyword evidence="2" id="KW-1185">Reference proteome</keyword>
<dbReference type="AlphaFoldDB" id="A0A4Y2R696"/>
<protein>
    <submittedName>
        <fullName evidence="1">Uncharacterized protein</fullName>
    </submittedName>
</protein>
<comment type="caution">
    <text evidence="1">The sequence shown here is derived from an EMBL/GenBank/DDBJ whole genome shotgun (WGS) entry which is preliminary data.</text>
</comment>
<dbReference type="EMBL" id="BGPR01015936">
    <property type="protein sequence ID" value="GBN71213.1"/>
    <property type="molecule type" value="Genomic_DNA"/>
</dbReference>
<proteinExistence type="predicted"/>
<dbReference type="Proteomes" id="UP000499080">
    <property type="component" value="Unassembled WGS sequence"/>
</dbReference>
<name>A0A4Y2R696_ARAVE</name>
<gene>
    <name evidence="1" type="ORF">AVEN_78204_1</name>
</gene>
<sequence length="85" mass="9411">MLFILAAEFRLTRAFSSNLRLSSEVDSLLGRRSTRWLSCDRDTGARTGVNGLDCKISEKVGEALEISDLTSFVVSSRLLAKIEDD</sequence>
<organism evidence="1 2">
    <name type="scientific">Araneus ventricosus</name>
    <name type="common">Orbweaver spider</name>
    <name type="synonym">Epeira ventricosa</name>
    <dbReference type="NCBI Taxonomy" id="182803"/>
    <lineage>
        <taxon>Eukaryota</taxon>
        <taxon>Metazoa</taxon>
        <taxon>Ecdysozoa</taxon>
        <taxon>Arthropoda</taxon>
        <taxon>Chelicerata</taxon>
        <taxon>Arachnida</taxon>
        <taxon>Araneae</taxon>
        <taxon>Araneomorphae</taxon>
        <taxon>Entelegynae</taxon>
        <taxon>Araneoidea</taxon>
        <taxon>Araneidae</taxon>
        <taxon>Araneus</taxon>
    </lineage>
</organism>